<name>A0ABN8MHG4_9CNID</name>
<accession>A0ABN8MHG4</accession>
<proteinExistence type="predicted"/>
<organism evidence="1 2">
    <name type="scientific">Porites evermanni</name>
    <dbReference type="NCBI Taxonomy" id="104178"/>
    <lineage>
        <taxon>Eukaryota</taxon>
        <taxon>Metazoa</taxon>
        <taxon>Cnidaria</taxon>
        <taxon>Anthozoa</taxon>
        <taxon>Hexacorallia</taxon>
        <taxon>Scleractinia</taxon>
        <taxon>Fungiina</taxon>
        <taxon>Poritidae</taxon>
        <taxon>Porites</taxon>
    </lineage>
</organism>
<protein>
    <submittedName>
        <fullName evidence="1">Uncharacterized protein</fullName>
    </submittedName>
</protein>
<evidence type="ECO:0000313" key="1">
    <source>
        <dbReference type="EMBL" id="CAH3029127.1"/>
    </source>
</evidence>
<dbReference type="Proteomes" id="UP001159427">
    <property type="component" value="Unassembled WGS sequence"/>
</dbReference>
<keyword evidence="2" id="KW-1185">Reference proteome</keyword>
<evidence type="ECO:0000313" key="2">
    <source>
        <dbReference type="Proteomes" id="UP001159427"/>
    </source>
</evidence>
<dbReference type="PROSITE" id="PS51257">
    <property type="entry name" value="PROKAR_LIPOPROTEIN"/>
    <property type="match status" value="1"/>
</dbReference>
<comment type="caution">
    <text evidence="1">The sequence shown here is derived from an EMBL/GenBank/DDBJ whole genome shotgun (WGS) entry which is preliminary data.</text>
</comment>
<gene>
    <name evidence="1" type="ORF">PEVE_00035590</name>
</gene>
<sequence length="73" mass="8520">MIRTVLHYVITIWTSCDKENLNRVLKSQKRAATLGKPYSINRLQWLSFYEESKIAKCCVGYKRIKGAVPLFIK</sequence>
<reference evidence="1 2" key="1">
    <citation type="submission" date="2022-05" db="EMBL/GenBank/DDBJ databases">
        <authorList>
            <consortium name="Genoscope - CEA"/>
            <person name="William W."/>
        </authorList>
    </citation>
    <scope>NUCLEOTIDE SEQUENCE [LARGE SCALE GENOMIC DNA]</scope>
</reference>
<dbReference type="EMBL" id="CALNXI010000553">
    <property type="protein sequence ID" value="CAH3029127.1"/>
    <property type="molecule type" value="Genomic_DNA"/>
</dbReference>